<evidence type="ECO:0000256" key="3">
    <source>
        <dbReference type="ARBA" id="ARBA00022448"/>
    </source>
</evidence>
<keyword evidence="4 11" id="KW-0812">Transmembrane</keyword>
<evidence type="ECO:0000256" key="5">
    <source>
        <dbReference type="ARBA" id="ARBA00022824"/>
    </source>
</evidence>
<comment type="similarity">
    <text evidence="2">Belongs to the USE1 family.</text>
</comment>
<comment type="subcellular location">
    <subcellularLocation>
        <location evidence="1">Endoplasmic reticulum membrane</location>
        <topology evidence="1">Single-pass type IV membrane protein</topology>
    </subcellularLocation>
</comment>
<dbReference type="GO" id="GO:0005789">
    <property type="term" value="C:endoplasmic reticulum membrane"/>
    <property type="evidence" value="ECO:0007669"/>
    <property type="project" value="UniProtKB-SubCell"/>
</dbReference>
<comment type="caution">
    <text evidence="12">The sequence shown here is derived from an EMBL/GenBank/DDBJ whole genome shotgun (WGS) entry which is preliminary data.</text>
</comment>
<keyword evidence="9 11" id="KW-0472">Membrane</keyword>
<dbReference type="PANTHER" id="PTHR13050:SF7">
    <property type="entry name" value="VESICLE TRANSPORT PROTEIN USE1"/>
    <property type="match status" value="1"/>
</dbReference>
<dbReference type="PANTHER" id="PTHR13050">
    <property type="entry name" value="USE1-LIKE PROTEIN"/>
    <property type="match status" value="1"/>
</dbReference>
<protein>
    <submittedName>
        <fullName evidence="12">Uncharacterized protein</fullName>
    </submittedName>
</protein>
<dbReference type="STRING" id="5288.A0A5C5FZA5"/>
<organism evidence="12 13">
    <name type="scientific">Rhodotorula diobovata</name>
    <dbReference type="NCBI Taxonomy" id="5288"/>
    <lineage>
        <taxon>Eukaryota</taxon>
        <taxon>Fungi</taxon>
        <taxon>Dikarya</taxon>
        <taxon>Basidiomycota</taxon>
        <taxon>Pucciniomycotina</taxon>
        <taxon>Microbotryomycetes</taxon>
        <taxon>Sporidiobolales</taxon>
        <taxon>Sporidiobolaceae</taxon>
        <taxon>Rhodotorula</taxon>
    </lineage>
</organism>
<name>A0A5C5FZA5_9BASI</name>
<dbReference type="AlphaFoldDB" id="A0A5C5FZA5"/>
<feature type="transmembrane region" description="Helical" evidence="11">
    <location>
        <begin position="156"/>
        <end position="176"/>
    </location>
</feature>
<keyword evidence="7" id="KW-0653">Protein transport</keyword>
<evidence type="ECO:0000256" key="2">
    <source>
        <dbReference type="ARBA" id="ARBA00007891"/>
    </source>
</evidence>
<dbReference type="Proteomes" id="UP000311382">
    <property type="component" value="Unassembled WGS sequence"/>
</dbReference>
<keyword evidence="3" id="KW-0813">Transport</keyword>
<reference evidence="12 13" key="1">
    <citation type="submission" date="2019-03" db="EMBL/GenBank/DDBJ databases">
        <title>Rhodosporidium diobovatum UCD-FST 08-225 genome sequencing, assembly, and annotation.</title>
        <authorList>
            <person name="Fakankun I.U."/>
            <person name="Fristensky B."/>
            <person name="Levin D.B."/>
        </authorList>
    </citation>
    <scope>NUCLEOTIDE SEQUENCE [LARGE SCALE GENOMIC DNA]</scope>
    <source>
        <strain evidence="12 13">UCD-FST 08-225</strain>
    </source>
</reference>
<keyword evidence="8 11" id="KW-1133">Transmembrane helix</keyword>
<gene>
    <name evidence="12" type="ORF">DMC30DRAFT_415321</name>
</gene>
<evidence type="ECO:0000256" key="1">
    <source>
        <dbReference type="ARBA" id="ARBA00004163"/>
    </source>
</evidence>
<evidence type="ECO:0000313" key="13">
    <source>
        <dbReference type="Proteomes" id="UP000311382"/>
    </source>
</evidence>
<evidence type="ECO:0000256" key="9">
    <source>
        <dbReference type="ARBA" id="ARBA00023136"/>
    </source>
</evidence>
<keyword evidence="6" id="KW-0931">ER-Golgi transport</keyword>
<keyword evidence="13" id="KW-1185">Reference proteome</keyword>
<evidence type="ECO:0000256" key="10">
    <source>
        <dbReference type="SAM" id="MobiDB-lite"/>
    </source>
</evidence>
<evidence type="ECO:0000313" key="12">
    <source>
        <dbReference type="EMBL" id="TNY22207.1"/>
    </source>
</evidence>
<feature type="region of interest" description="Disordered" evidence="10">
    <location>
        <begin position="57"/>
        <end position="84"/>
    </location>
</feature>
<dbReference type="GO" id="GO:0015031">
    <property type="term" value="P:protein transport"/>
    <property type="evidence" value="ECO:0007669"/>
    <property type="project" value="UniProtKB-KW"/>
</dbReference>
<evidence type="ECO:0000256" key="6">
    <source>
        <dbReference type="ARBA" id="ARBA00022892"/>
    </source>
</evidence>
<keyword evidence="5" id="KW-0256">Endoplasmic reticulum</keyword>
<proteinExistence type="inferred from homology"/>
<dbReference type="GO" id="GO:0006890">
    <property type="term" value="P:retrograde vesicle-mediated transport, Golgi to endoplasmic reticulum"/>
    <property type="evidence" value="ECO:0007669"/>
    <property type="project" value="TreeGrafter"/>
</dbReference>
<dbReference type="GO" id="GO:0031201">
    <property type="term" value="C:SNARE complex"/>
    <property type="evidence" value="ECO:0007669"/>
    <property type="project" value="TreeGrafter"/>
</dbReference>
<accession>A0A5C5FZA5</accession>
<feature type="compositionally biased region" description="Low complexity" evidence="10">
    <location>
        <begin position="60"/>
        <end position="71"/>
    </location>
</feature>
<dbReference type="InterPro" id="IPR019150">
    <property type="entry name" value="Vesicle_transport_protein_Use1"/>
</dbReference>
<dbReference type="Pfam" id="PF09753">
    <property type="entry name" value="Use1"/>
    <property type="match status" value="1"/>
</dbReference>
<dbReference type="EMBL" id="SOZI01000029">
    <property type="protein sequence ID" value="TNY22207.1"/>
    <property type="molecule type" value="Genomic_DNA"/>
</dbReference>
<evidence type="ECO:0000256" key="11">
    <source>
        <dbReference type="SAM" id="Phobius"/>
    </source>
</evidence>
<evidence type="ECO:0000256" key="8">
    <source>
        <dbReference type="ARBA" id="ARBA00022989"/>
    </source>
</evidence>
<evidence type="ECO:0000256" key="4">
    <source>
        <dbReference type="ARBA" id="ARBA00022692"/>
    </source>
</evidence>
<sequence length="179" mass="18701">MATEHAHALYTLDRLVSLLDRSLAPSSSSASASSPPRDSLSRLRLATTITHAHELVNQLSSSSSTSSTSSSPGAQPPKEGPSLASYHATEQATLLTALTALSSTLKSSTLEFSSLLARDREVLSSAEAKLAASEGRMGAEGRRLEGVRRKGRGTTCATVGVLVGVAVLWVLVFLLIKVT</sequence>
<evidence type="ECO:0000256" key="7">
    <source>
        <dbReference type="ARBA" id="ARBA00022927"/>
    </source>
</evidence>
<dbReference type="GO" id="GO:0005484">
    <property type="term" value="F:SNAP receptor activity"/>
    <property type="evidence" value="ECO:0007669"/>
    <property type="project" value="TreeGrafter"/>
</dbReference>